<evidence type="ECO:0000256" key="3">
    <source>
        <dbReference type="ARBA" id="ARBA00018141"/>
    </source>
</evidence>
<evidence type="ECO:0000313" key="11">
    <source>
        <dbReference type="EMBL" id="OJH34275.1"/>
    </source>
</evidence>
<comment type="pathway">
    <text evidence="1 8">Purine metabolism; 7-cyano-7-deazaguanine biosynthesis.</text>
</comment>
<evidence type="ECO:0000256" key="2">
    <source>
        <dbReference type="ARBA" id="ARBA00008900"/>
    </source>
</evidence>
<keyword evidence="4 8" id="KW-0479">Metal-binding</keyword>
<feature type="binding site" evidence="10">
    <location>
        <position position="42"/>
    </location>
    <ligand>
        <name>Zn(2+)</name>
        <dbReference type="ChEBI" id="CHEBI:29105"/>
    </ligand>
</feature>
<dbReference type="GO" id="GO:0046872">
    <property type="term" value="F:metal ion binding"/>
    <property type="evidence" value="ECO:0007669"/>
    <property type="project" value="UniProtKB-KW"/>
</dbReference>
<feature type="binding site" evidence="10">
    <location>
        <position position="40"/>
    </location>
    <ligand>
        <name>Zn(2+)</name>
        <dbReference type="ChEBI" id="CHEBI:29105"/>
    </ligand>
</feature>
<reference evidence="11 12" key="2">
    <citation type="submission" date="2016-12" db="EMBL/GenBank/DDBJ databases">
        <title>Draft Genome Sequence of Cystobacter ferrugineus Strain Cbfe23.</title>
        <authorList>
            <person name="Akbar S."/>
            <person name="Dowd S.E."/>
            <person name="Stevens D.C."/>
        </authorList>
    </citation>
    <scope>NUCLEOTIDE SEQUENCE [LARGE SCALE GENOMIC DNA]</scope>
    <source>
        <strain evidence="11 12">Cbfe23</strain>
    </source>
</reference>
<evidence type="ECO:0000256" key="4">
    <source>
        <dbReference type="ARBA" id="ARBA00022723"/>
    </source>
</evidence>
<evidence type="ECO:0000256" key="1">
    <source>
        <dbReference type="ARBA" id="ARBA00005061"/>
    </source>
</evidence>
<feature type="binding site" evidence="10">
    <location>
        <position position="25"/>
    </location>
    <ligand>
        <name>Zn(2+)</name>
        <dbReference type="ChEBI" id="CHEBI:29105"/>
    </ligand>
</feature>
<organism evidence="11 12">
    <name type="scientific">Cystobacter ferrugineus</name>
    <dbReference type="NCBI Taxonomy" id="83449"/>
    <lineage>
        <taxon>Bacteria</taxon>
        <taxon>Pseudomonadati</taxon>
        <taxon>Myxococcota</taxon>
        <taxon>Myxococcia</taxon>
        <taxon>Myxococcales</taxon>
        <taxon>Cystobacterineae</taxon>
        <taxon>Archangiaceae</taxon>
        <taxon>Cystobacter</taxon>
    </lineage>
</organism>
<feature type="active site" description="Charge relay system" evidence="9">
    <location>
        <position position="119"/>
    </location>
</feature>
<evidence type="ECO:0000313" key="12">
    <source>
        <dbReference type="Proteomes" id="UP000182229"/>
    </source>
</evidence>
<reference evidence="12" key="1">
    <citation type="submission" date="2016-11" db="EMBL/GenBank/DDBJ databases">
        <authorList>
            <person name="Shukria A."/>
            <person name="Stevens D.C."/>
        </authorList>
    </citation>
    <scope>NUCLEOTIDE SEQUENCE [LARGE SCALE GENOMIC DNA]</scope>
    <source>
        <strain evidence="12">Cbfe23</strain>
    </source>
</reference>
<dbReference type="AlphaFoldDB" id="A0A1L9AW87"/>
<keyword evidence="8" id="KW-0671">Queuosine biosynthesis</keyword>
<feature type="active site" description="Charge relay system" evidence="9">
    <location>
        <position position="80"/>
    </location>
</feature>
<dbReference type="PIRSF" id="PIRSF006113">
    <property type="entry name" value="PTP_synth"/>
    <property type="match status" value="1"/>
</dbReference>
<keyword evidence="6 8" id="KW-0456">Lyase</keyword>
<dbReference type="InterPro" id="IPR007115">
    <property type="entry name" value="6-PTP_synth/QueD"/>
</dbReference>
<dbReference type="EC" id="4.-.-.-" evidence="8"/>
<evidence type="ECO:0000256" key="10">
    <source>
        <dbReference type="PIRSR" id="PIRSR006113-2"/>
    </source>
</evidence>
<evidence type="ECO:0000256" key="7">
    <source>
        <dbReference type="ARBA" id="ARBA00048807"/>
    </source>
</evidence>
<dbReference type="PANTHER" id="PTHR12589:SF7">
    <property type="entry name" value="6-PYRUVOYL TETRAHYDROBIOPTERIN SYNTHASE"/>
    <property type="match status" value="1"/>
</dbReference>
<dbReference type="Proteomes" id="UP000182229">
    <property type="component" value="Unassembled WGS sequence"/>
</dbReference>
<dbReference type="EMBL" id="MPIN01000020">
    <property type="protein sequence ID" value="OJH34275.1"/>
    <property type="molecule type" value="Genomic_DNA"/>
</dbReference>
<dbReference type="GO" id="GO:0008616">
    <property type="term" value="P:tRNA queuosine(34) biosynthetic process"/>
    <property type="evidence" value="ECO:0007669"/>
    <property type="project" value="UniProtKB-KW"/>
</dbReference>
<evidence type="ECO:0000256" key="8">
    <source>
        <dbReference type="PIRNR" id="PIRNR006113"/>
    </source>
</evidence>
<name>A0A1L9AW87_9BACT</name>
<dbReference type="UniPathway" id="UPA00391"/>
<proteinExistence type="inferred from homology"/>
<accession>A0A1L9AW87</accession>
<dbReference type="OrthoDB" id="9804698at2"/>
<comment type="similarity">
    <text evidence="2 8">Belongs to the PTPS family. QueD subfamily.</text>
</comment>
<dbReference type="SUPFAM" id="SSF55620">
    <property type="entry name" value="Tetrahydrobiopterin biosynthesis enzymes-like"/>
    <property type="match status" value="1"/>
</dbReference>
<dbReference type="GO" id="GO:0070497">
    <property type="term" value="F:6-carboxytetrahydropterin synthase activity"/>
    <property type="evidence" value="ECO:0007669"/>
    <property type="project" value="UniProtKB-EC"/>
</dbReference>
<comment type="catalytic activity">
    <reaction evidence="7 8">
        <text>7,8-dihydroneopterin 3'-triphosphate + H2O = 6-carboxy-5,6,7,8-tetrahydropterin + triphosphate + acetaldehyde + 2 H(+)</text>
        <dbReference type="Rhea" id="RHEA:27966"/>
        <dbReference type="ChEBI" id="CHEBI:15343"/>
        <dbReference type="ChEBI" id="CHEBI:15377"/>
        <dbReference type="ChEBI" id="CHEBI:15378"/>
        <dbReference type="ChEBI" id="CHEBI:18036"/>
        <dbReference type="ChEBI" id="CHEBI:58462"/>
        <dbReference type="ChEBI" id="CHEBI:61032"/>
        <dbReference type="EC" id="4.1.2.50"/>
    </reaction>
</comment>
<evidence type="ECO:0000256" key="6">
    <source>
        <dbReference type="ARBA" id="ARBA00023239"/>
    </source>
</evidence>
<sequence>MESAILSKPPLITEISKEFTFEAAHRLPNVPPGHKCARVHGHSYRIEITLRGPVHPTYGWVVDFAELTAAWQPLHAQLDHRLLNEVPGLENPTSELLAAWVFERVSIPGTRVTKVRVAETCTSSCTVFAAEG</sequence>
<dbReference type="NCBIfam" id="TIGR03367">
    <property type="entry name" value="queuosine_QueD"/>
    <property type="match status" value="1"/>
</dbReference>
<evidence type="ECO:0000256" key="9">
    <source>
        <dbReference type="PIRSR" id="PIRSR006113-1"/>
    </source>
</evidence>
<keyword evidence="5 8" id="KW-0862">Zinc</keyword>
<keyword evidence="12" id="KW-1185">Reference proteome</keyword>
<dbReference type="PANTHER" id="PTHR12589">
    <property type="entry name" value="PYRUVOYL TETRAHYDROBIOPTERIN SYNTHASE"/>
    <property type="match status" value="1"/>
</dbReference>
<comment type="caution">
    <text evidence="11">The sequence shown here is derived from an EMBL/GenBank/DDBJ whole genome shotgun (WGS) entry which is preliminary data.</text>
</comment>
<comment type="cofactor">
    <cofactor evidence="8 10">
        <name>Zn(2+)</name>
        <dbReference type="ChEBI" id="CHEBI:29105"/>
    </cofactor>
    <text evidence="8 10">Binds 1 zinc ion per subunit.</text>
</comment>
<dbReference type="Gene3D" id="3.30.479.10">
    <property type="entry name" value="6-pyruvoyl tetrahydropterin synthase/QueD"/>
    <property type="match status" value="1"/>
</dbReference>
<dbReference type="STRING" id="83449.BON30_43965"/>
<dbReference type="RefSeq" id="WP_071904600.1">
    <property type="nucleotide sequence ID" value="NZ_MPIN01000020.1"/>
</dbReference>
<gene>
    <name evidence="11" type="ORF">BON30_43965</name>
</gene>
<protein>
    <recommendedName>
        <fullName evidence="3 8">6-carboxy-5,6,7,8-tetrahydropterin synthase</fullName>
        <ecNumber evidence="8">4.-.-.-</ecNumber>
    </recommendedName>
</protein>
<dbReference type="Pfam" id="PF01242">
    <property type="entry name" value="PTPS"/>
    <property type="match status" value="1"/>
</dbReference>
<dbReference type="InterPro" id="IPR038418">
    <property type="entry name" value="6-PTP_synth/QueD_sf"/>
</dbReference>
<feature type="active site" description="Proton acceptor" evidence="9">
    <location>
        <position position="36"/>
    </location>
</feature>
<evidence type="ECO:0000256" key="5">
    <source>
        <dbReference type="ARBA" id="ARBA00022833"/>
    </source>
</evidence>